<feature type="chain" id="PRO_5040114971" description="Biotrophy-associated secreted protein 3" evidence="1">
    <location>
        <begin position="20"/>
        <end position="128"/>
    </location>
</feature>
<dbReference type="AlphaFoldDB" id="A0A9P5EQ73"/>
<name>A0A9P5EQ73_COLSI</name>
<evidence type="ECO:0000313" key="3">
    <source>
        <dbReference type="Proteomes" id="UP000711996"/>
    </source>
</evidence>
<evidence type="ECO:0008006" key="4">
    <source>
        <dbReference type="Google" id="ProtNLM"/>
    </source>
</evidence>
<organism evidence="2 3">
    <name type="scientific">Colletotrichum siamense</name>
    <name type="common">Anthracnose fungus</name>
    <dbReference type="NCBI Taxonomy" id="690259"/>
    <lineage>
        <taxon>Eukaryota</taxon>
        <taxon>Fungi</taxon>
        <taxon>Dikarya</taxon>
        <taxon>Ascomycota</taxon>
        <taxon>Pezizomycotina</taxon>
        <taxon>Sordariomycetes</taxon>
        <taxon>Hypocreomycetidae</taxon>
        <taxon>Glomerellales</taxon>
        <taxon>Glomerellaceae</taxon>
        <taxon>Colletotrichum</taxon>
        <taxon>Colletotrichum gloeosporioides species complex</taxon>
    </lineage>
</organism>
<keyword evidence="3" id="KW-1185">Reference proteome</keyword>
<feature type="signal peptide" evidence="1">
    <location>
        <begin position="1"/>
        <end position="19"/>
    </location>
</feature>
<comment type="caution">
    <text evidence="2">The sequence shown here is derived from an EMBL/GenBank/DDBJ whole genome shotgun (WGS) entry which is preliminary data.</text>
</comment>
<proteinExistence type="predicted"/>
<evidence type="ECO:0000256" key="1">
    <source>
        <dbReference type="SAM" id="SignalP"/>
    </source>
</evidence>
<accession>A0A9P5EQ73</accession>
<gene>
    <name evidence="2" type="ORF">CGCSCA2_v008038</name>
</gene>
<protein>
    <recommendedName>
        <fullName evidence="4">Biotrophy-associated secreted protein 3</fullName>
    </recommendedName>
</protein>
<reference evidence="2" key="1">
    <citation type="submission" date="2019-06" db="EMBL/GenBank/DDBJ databases">
        <authorList>
            <person name="Gan P."/>
            <person name="Shirasu K."/>
        </authorList>
    </citation>
    <scope>NUCLEOTIDE SEQUENCE [LARGE SCALE GENOMIC DNA]</scope>
    <source>
        <strain evidence="2">CAD2</strain>
    </source>
</reference>
<dbReference type="Proteomes" id="UP000711996">
    <property type="component" value="Unassembled WGS sequence"/>
</dbReference>
<evidence type="ECO:0000313" key="2">
    <source>
        <dbReference type="EMBL" id="KAF4857578.1"/>
    </source>
</evidence>
<dbReference type="OrthoDB" id="3658758at2759"/>
<sequence>MQLPLSLLVVLLLGATATAQKTGPNGKRICVGGAISCQYEKGRCANICGDSFVNGQGTPAFIDPNCSCPEGQADNRYTGAACIDVEEGRPKLPMKAEKINGNMGDMSFGLPGGLSAREGWDMVQNGEE</sequence>
<keyword evidence="1" id="KW-0732">Signal</keyword>
<dbReference type="EMBL" id="QPMT01000025">
    <property type="protein sequence ID" value="KAF4857578.1"/>
    <property type="molecule type" value="Genomic_DNA"/>
</dbReference>